<evidence type="ECO:0008006" key="4">
    <source>
        <dbReference type="Google" id="ProtNLM"/>
    </source>
</evidence>
<evidence type="ECO:0000256" key="1">
    <source>
        <dbReference type="SAM" id="Phobius"/>
    </source>
</evidence>
<reference evidence="2 3" key="1">
    <citation type="journal article" date="2009" name="PLoS ONE">
        <title>Complete genome sequence of the aerobic CO-oxidizing thermophile Thermomicrobium roseum.</title>
        <authorList>
            <person name="Wu D."/>
            <person name="Raymond J."/>
            <person name="Wu M."/>
            <person name="Chatterji S."/>
            <person name="Ren Q."/>
            <person name="Graham J.E."/>
            <person name="Bryant D.A."/>
            <person name="Robb F."/>
            <person name="Colman A."/>
            <person name="Tallon L.J."/>
            <person name="Badger J.H."/>
            <person name="Madupu R."/>
            <person name="Ward N.L."/>
            <person name="Eisen J.A."/>
        </authorList>
    </citation>
    <scope>NUCLEOTIDE SEQUENCE [LARGE SCALE GENOMIC DNA]</scope>
    <source>
        <strain evidence="3">ATCC 27502 / DSM 5159 / P-2</strain>
    </source>
</reference>
<accession>B9KYW0</accession>
<name>B9KYW0_THERP</name>
<protein>
    <recommendedName>
        <fullName evidence="4">DUF4013 domain-containing protein</fullName>
    </recommendedName>
</protein>
<feature type="transmembrane region" description="Helical" evidence="1">
    <location>
        <begin position="66"/>
        <end position="94"/>
    </location>
</feature>
<feature type="transmembrane region" description="Helical" evidence="1">
    <location>
        <begin position="20"/>
        <end position="45"/>
    </location>
</feature>
<keyword evidence="1" id="KW-1133">Transmembrane helix</keyword>
<organism evidence="2 3">
    <name type="scientific">Thermomicrobium roseum (strain ATCC 27502 / DSM 5159 / P-2)</name>
    <dbReference type="NCBI Taxonomy" id="309801"/>
    <lineage>
        <taxon>Bacteria</taxon>
        <taxon>Pseudomonadati</taxon>
        <taxon>Thermomicrobiota</taxon>
        <taxon>Thermomicrobia</taxon>
        <taxon>Thermomicrobiales</taxon>
        <taxon>Thermomicrobiaceae</taxon>
        <taxon>Thermomicrobium</taxon>
    </lineage>
</organism>
<proteinExistence type="predicted"/>
<keyword evidence="3" id="KW-1185">Reference proteome</keyword>
<dbReference type="Proteomes" id="UP000000447">
    <property type="component" value="Chromosome"/>
</dbReference>
<evidence type="ECO:0000313" key="2">
    <source>
        <dbReference type="EMBL" id="ACM04804.1"/>
    </source>
</evidence>
<dbReference type="KEGG" id="tro:trd_0664"/>
<keyword evidence="1" id="KW-0812">Transmembrane</keyword>
<dbReference type="AlphaFoldDB" id="B9KYW0"/>
<keyword evidence="1" id="KW-0472">Membrane</keyword>
<dbReference type="InterPro" id="IPR025098">
    <property type="entry name" value="DUF4013"/>
</dbReference>
<sequence length="237" mass="25689">MEIARALSAPFRDDDWPEKLVIAALLLLLPLIGPLLVLGWALHYAREVAEQRDRVLPHWQNWSEHLTLGLLGAVATVVWFLPTLAVLALSALTLFPALLGDDRARIISLAISLAGLFCLALPLAMLTTILLPVPLGRLATTNQLSKALSVVGALHEARQVLPSLLVTWIVLLLHSLGQAVLFSIASQFALFLCLPGIAASVILATGLQAHQYLVMAHLTGQIRYRLEPHREPTAGEA</sequence>
<dbReference type="HOGENOM" id="CLU_079270_4_0_0"/>
<dbReference type="RefSeq" id="WP_012642060.1">
    <property type="nucleotide sequence ID" value="NC_011959.1"/>
</dbReference>
<dbReference type="STRING" id="309801.trd_0664"/>
<gene>
    <name evidence="2" type="ordered locus">trd_0664</name>
</gene>
<feature type="transmembrane region" description="Helical" evidence="1">
    <location>
        <begin position="188"/>
        <end position="207"/>
    </location>
</feature>
<dbReference type="EMBL" id="CP001275">
    <property type="protein sequence ID" value="ACM04804.1"/>
    <property type="molecule type" value="Genomic_DNA"/>
</dbReference>
<feature type="transmembrane region" description="Helical" evidence="1">
    <location>
        <begin position="106"/>
        <end position="139"/>
    </location>
</feature>
<evidence type="ECO:0000313" key="3">
    <source>
        <dbReference type="Proteomes" id="UP000000447"/>
    </source>
</evidence>
<dbReference type="Pfam" id="PF13197">
    <property type="entry name" value="DUF4013"/>
    <property type="match status" value="1"/>
</dbReference>
<feature type="transmembrane region" description="Helical" evidence="1">
    <location>
        <begin position="160"/>
        <end position="182"/>
    </location>
</feature>